<protein>
    <submittedName>
        <fullName evidence="3">EF-hand domain-containing protein</fullName>
    </submittedName>
</protein>
<dbReference type="OrthoDB" id="418595at2759"/>
<dbReference type="SUPFAM" id="SSF47473">
    <property type="entry name" value="EF-hand"/>
    <property type="match status" value="1"/>
</dbReference>
<name>A0A183B9Z7_9TREM</name>
<keyword evidence="2" id="KW-1185">Reference proteome</keyword>
<evidence type="ECO:0000313" key="2">
    <source>
        <dbReference type="Proteomes" id="UP000272942"/>
    </source>
</evidence>
<dbReference type="Proteomes" id="UP000272942">
    <property type="component" value="Unassembled WGS sequence"/>
</dbReference>
<sequence length="312" mass="36248">MLCDALANFGHQHLRSIAISDLYKSQHSRRLFSLVSDPKREPAKIKATDKSKSVLKRLEKLTHKDGMAMKYSVEEYMASWDDYKKFVSRVDAWYSKNEKKYLRYMSLYSREYLTETEFKLAFRDLHTPFSELELQILYQMLDPGLTGRVEYTKLYEAIWISLAGKFIADDSLNQMDLEQPDRWVLLTFKVPSCEPFDMPTTFEHLVDLSYTGSMLRSVIQARVPSLASRAIVIFTDVARYVESVVHCNQRLYEFNYQGGPKCAPEEAVIYYEFSMGRLDCPILTSLFPLRQTTEIFVDQTEQASHSTHSHAS</sequence>
<reference evidence="3" key="1">
    <citation type="submission" date="2016-06" db="UniProtKB">
        <authorList>
            <consortium name="WormBaseParasite"/>
        </authorList>
    </citation>
    <scope>IDENTIFICATION</scope>
</reference>
<dbReference type="EMBL" id="UZAN01062691">
    <property type="protein sequence ID" value="VDP93303.1"/>
    <property type="molecule type" value="Genomic_DNA"/>
</dbReference>
<organism evidence="3">
    <name type="scientific">Echinostoma caproni</name>
    <dbReference type="NCBI Taxonomy" id="27848"/>
    <lineage>
        <taxon>Eukaryota</taxon>
        <taxon>Metazoa</taxon>
        <taxon>Spiralia</taxon>
        <taxon>Lophotrochozoa</taxon>
        <taxon>Platyhelminthes</taxon>
        <taxon>Trematoda</taxon>
        <taxon>Digenea</taxon>
        <taxon>Plagiorchiida</taxon>
        <taxon>Echinostomata</taxon>
        <taxon>Echinostomatoidea</taxon>
        <taxon>Echinostomatidae</taxon>
        <taxon>Echinostoma</taxon>
    </lineage>
</organism>
<dbReference type="WBParaSite" id="ECPE_0001607201-mRNA-1">
    <property type="protein sequence ID" value="ECPE_0001607201-mRNA-1"/>
    <property type="gene ID" value="ECPE_0001607201"/>
</dbReference>
<accession>A0A183B9Z7</accession>
<gene>
    <name evidence="1" type="ORF">ECPE_LOCUS16031</name>
</gene>
<evidence type="ECO:0000313" key="3">
    <source>
        <dbReference type="WBParaSite" id="ECPE_0001607201-mRNA-1"/>
    </source>
</evidence>
<dbReference type="InterPro" id="IPR011992">
    <property type="entry name" value="EF-hand-dom_pair"/>
</dbReference>
<proteinExistence type="predicted"/>
<dbReference type="AlphaFoldDB" id="A0A183B9Z7"/>
<evidence type="ECO:0000313" key="1">
    <source>
        <dbReference type="EMBL" id="VDP93303.1"/>
    </source>
</evidence>
<reference evidence="1 2" key="2">
    <citation type="submission" date="2018-11" db="EMBL/GenBank/DDBJ databases">
        <authorList>
            <consortium name="Pathogen Informatics"/>
        </authorList>
    </citation>
    <scope>NUCLEOTIDE SEQUENCE [LARGE SCALE GENOMIC DNA]</scope>
    <source>
        <strain evidence="1 2">Egypt</strain>
    </source>
</reference>